<dbReference type="GO" id="GO:0022857">
    <property type="term" value="F:transmembrane transporter activity"/>
    <property type="evidence" value="ECO:0007669"/>
    <property type="project" value="InterPro"/>
</dbReference>
<evidence type="ECO:0000256" key="5">
    <source>
        <dbReference type="ARBA" id="ARBA00023136"/>
    </source>
</evidence>
<feature type="compositionally biased region" description="Polar residues" evidence="6">
    <location>
        <begin position="23"/>
        <end position="34"/>
    </location>
</feature>
<accession>A0A3D8QC57</accession>
<dbReference type="InterPro" id="IPR011701">
    <property type="entry name" value="MFS"/>
</dbReference>
<dbReference type="CDD" id="cd17502">
    <property type="entry name" value="MFS_Azr1_MDR_like"/>
    <property type="match status" value="1"/>
</dbReference>
<feature type="transmembrane region" description="Helical" evidence="7">
    <location>
        <begin position="419"/>
        <end position="440"/>
    </location>
</feature>
<keyword evidence="4 7" id="KW-1133">Transmembrane helix</keyword>
<keyword evidence="5 7" id="KW-0472">Membrane</keyword>
<feature type="transmembrane region" description="Helical" evidence="7">
    <location>
        <begin position="392"/>
        <end position="413"/>
    </location>
</feature>
<feature type="transmembrane region" description="Helical" evidence="7">
    <location>
        <begin position="60"/>
        <end position="86"/>
    </location>
</feature>
<comment type="similarity">
    <text evidence="2">Belongs to the major facilitator superfamily. TCR/Tet family.</text>
</comment>
<dbReference type="PANTHER" id="PTHR23501">
    <property type="entry name" value="MAJOR FACILITATOR SUPERFAMILY"/>
    <property type="match status" value="1"/>
</dbReference>
<feature type="transmembrane region" description="Helical" evidence="7">
    <location>
        <begin position="327"/>
        <end position="349"/>
    </location>
</feature>
<dbReference type="PANTHER" id="PTHR23501:SF193">
    <property type="entry name" value="MULTIDRUG TRANSPORTER, PUTATIVE (AFU_ORTHOLOGUE AFUA_8G00940)-RELATED"/>
    <property type="match status" value="1"/>
</dbReference>
<evidence type="ECO:0000256" key="4">
    <source>
        <dbReference type="ARBA" id="ARBA00022989"/>
    </source>
</evidence>
<gene>
    <name evidence="9" type="ORF">BP6252_12519</name>
</gene>
<dbReference type="PROSITE" id="PS50850">
    <property type="entry name" value="MFS"/>
    <property type="match status" value="1"/>
</dbReference>
<feature type="transmembrane region" description="Helical" evidence="7">
    <location>
        <begin position="129"/>
        <end position="147"/>
    </location>
</feature>
<dbReference type="EMBL" id="PDLM01000016">
    <property type="protein sequence ID" value="RDW59432.1"/>
    <property type="molecule type" value="Genomic_DNA"/>
</dbReference>
<feature type="transmembrane region" description="Helical" evidence="7">
    <location>
        <begin position="452"/>
        <end position="474"/>
    </location>
</feature>
<dbReference type="Gene3D" id="1.20.1720.10">
    <property type="entry name" value="Multidrug resistance protein D"/>
    <property type="match status" value="2"/>
</dbReference>
<name>A0A3D8QC57_9HELO</name>
<evidence type="ECO:0000313" key="9">
    <source>
        <dbReference type="EMBL" id="RDW59432.1"/>
    </source>
</evidence>
<feature type="compositionally biased region" description="Basic and acidic residues" evidence="6">
    <location>
        <begin position="38"/>
        <end position="48"/>
    </location>
</feature>
<evidence type="ECO:0000313" key="10">
    <source>
        <dbReference type="Proteomes" id="UP000256645"/>
    </source>
</evidence>
<feature type="transmembrane region" description="Helical" evidence="7">
    <location>
        <begin position="189"/>
        <end position="212"/>
    </location>
</feature>
<comment type="caution">
    <text evidence="9">The sequence shown here is derived from an EMBL/GenBank/DDBJ whole genome shotgun (WGS) entry which is preliminary data.</text>
</comment>
<dbReference type="InterPro" id="IPR036259">
    <property type="entry name" value="MFS_trans_sf"/>
</dbReference>
<feature type="transmembrane region" description="Helical" evidence="7">
    <location>
        <begin position="98"/>
        <end position="117"/>
    </location>
</feature>
<organism evidence="9 10">
    <name type="scientific">Coleophoma cylindrospora</name>
    <dbReference type="NCBI Taxonomy" id="1849047"/>
    <lineage>
        <taxon>Eukaryota</taxon>
        <taxon>Fungi</taxon>
        <taxon>Dikarya</taxon>
        <taxon>Ascomycota</taxon>
        <taxon>Pezizomycotina</taxon>
        <taxon>Leotiomycetes</taxon>
        <taxon>Helotiales</taxon>
        <taxon>Dermateaceae</taxon>
        <taxon>Coleophoma</taxon>
    </lineage>
</organism>
<dbReference type="AlphaFoldDB" id="A0A3D8QC57"/>
<reference evidence="9 10" key="1">
    <citation type="journal article" date="2018" name="IMA Fungus">
        <title>IMA Genome-F 9: Draft genome sequence of Annulohypoxylon stygium, Aspergillus mulundensis, Berkeleyomyces basicola (syn. Thielaviopsis basicola), Ceratocystis smalleyi, two Cercospora beticola strains, Coleophoma cylindrospora, Fusarium fracticaudum, Phialophora cf. hyalina, and Morchella septimelata.</title>
        <authorList>
            <person name="Wingfield B.D."/>
            <person name="Bills G.F."/>
            <person name="Dong Y."/>
            <person name="Huang W."/>
            <person name="Nel W.J."/>
            <person name="Swalarsk-Parry B.S."/>
            <person name="Vaghefi N."/>
            <person name="Wilken P.M."/>
            <person name="An Z."/>
            <person name="de Beer Z.W."/>
            <person name="De Vos L."/>
            <person name="Chen L."/>
            <person name="Duong T.A."/>
            <person name="Gao Y."/>
            <person name="Hammerbacher A."/>
            <person name="Kikkert J.R."/>
            <person name="Li Y."/>
            <person name="Li H."/>
            <person name="Li K."/>
            <person name="Li Q."/>
            <person name="Liu X."/>
            <person name="Ma X."/>
            <person name="Naidoo K."/>
            <person name="Pethybridge S.J."/>
            <person name="Sun J."/>
            <person name="Steenkamp E.T."/>
            <person name="van der Nest M.A."/>
            <person name="van Wyk S."/>
            <person name="Wingfield M.J."/>
            <person name="Xiong C."/>
            <person name="Yue Q."/>
            <person name="Zhang X."/>
        </authorList>
    </citation>
    <scope>NUCLEOTIDE SEQUENCE [LARGE SCALE GENOMIC DNA]</scope>
    <source>
        <strain evidence="9 10">BP6252</strain>
    </source>
</reference>
<keyword evidence="3 7" id="KW-0812">Transmembrane</keyword>
<feature type="transmembrane region" description="Helical" evidence="7">
    <location>
        <begin position="361"/>
        <end position="385"/>
    </location>
</feature>
<feature type="transmembrane region" description="Helical" evidence="7">
    <location>
        <begin position="218"/>
        <end position="237"/>
    </location>
</feature>
<feature type="region of interest" description="Disordered" evidence="6">
    <location>
        <begin position="1"/>
        <end position="48"/>
    </location>
</feature>
<feature type="transmembrane region" description="Helical" evidence="7">
    <location>
        <begin position="525"/>
        <end position="547"/>
    </location>
</feature>
<feature type="transmembrane region" description="Helical" evidence="7">
    <location>
        <begin position="257"/>
        <end position="276"/>
    </location>
</feature>
<sequence length="565" mass="59719">MDDSRETTYSSSLDDEKAGTVEGSPTLNSLQDPNDVNPDEKGAVDLDPPHTPEYLSGYPLYMVITAICLAGFLYSLDVTIIVTAIPVITTHFHSTQDIGWYGSAYLITLCSCSLLVGKIYQHYNSKATFFVFVVLFEIGSLICGVAPSSTALILGRAVAGMGGSGLFVGALTIVALATPSEKRPQTMSMVYGISMLGMVTGPIIGGALTQRVSWRWCFYINLPAGAVALLAIAFIRIPDSKSKAESKVTLFEMINRLDPVGFMLFAPTCVMILLALEWGGTKYAWNSSTIIGLFVGFAATAVTFVFWEYHRGDTAMVPLRILRQRVVYSSCLSMVAQFGSVQAFSYYLPVWFQTILGVSPILSGVYFLATAGPLVAMTIISGILVGKIANPAIFAILGNAIAAIGCGLLSILSPSSSKAAYICFQLLAGFGRGISLQQPVNAVQKSLQPSMISVGSSMVLFAQFFGGAIFLALAETDFTTSLSAALGKFAPGVNSALILEAGATGVREVVSSGQLPGVLLAYNQAIMNAFYLGAAGAAFASCAGWGMGITQNMRKKKPEPAAGTV</sequence>
<proteinExistence type="inferred from homology"/>
<evidence type="ECO:0000256" key="7">
    <source>
        <dbReference type="SAM" id="Phobius"/>
    </source>
</evidence>
<feature type="transmembrane region" description="Helical" evidence="7">
    <location>
        <begin position="153"/>
        <end position="177"/>
    </location>
</feature>
<dbReference type="Pfam" id="PF07690">
    <property type="entry name" value="MFS_1"/>
    <property type="match status" value="1"/>
</dbReference>
<evidence type="ECO:0000256" key="3">
    <source>
        <dbReference type="ARBA" id="ARBA00022692"/>
    </source>
</evidence>
<feature type="domain" description="Major facilitator superfamily (MFS) profile" evidence="8">
    <location>
        <begin position="63"/>
        <end position="565"/>
    </location>
</feature>
<dbReference type="OrthoDB" id="10021397at2759"/>
<dbReference type="GO" id="GO:0005886">
    <property type="term" value="C:plasma membrane"/>
    <property type="evidence" value="ECO:0007669"/>
    <property type="project" value="TreeGrafter"/>
</dbReference>
<keyword evidence="10" id="KW-1185">Reference proteome</keyword>
<evidence type="ECO:0000259" key="8">
    <source>
        <dbReference type="PROSITE" id="PS50850"/>
    </source>
</evidence>
<dbReference type="InterPro" id="IPR020846">
    <property type="entry name" value="MFS_dom"/>
</dbReference>
<dbReference type="Proteomes" id="UP000256645">
    <property type="component" value="Unassembled WGS sequence"/>
</dbReference>
<evidence type="ECO:0000256" key="6">
    <source>
        <dbReference type="SAM" id="MobiDB-lite"/>
    </source>
</evidence>
<feature type="transmembrane region" description="Helical" evidence="7">
    <location>
        <begin position="288"/>
        <end position="307"/>
    </location>
</feature>
<evidence type="ECO:0000256" key="2">
    <source>
        <dbReference type="ARBA" id="ARBA00007520"/>
    </source>
</evidence>
<protein>
    <submittedName>
        <fullName evidence="9">MFS general substrate transporter-6</fullName>
    </submittedName>
</protein>
<dbReference type="SUPFAM" id="SSF103473">
    <property type="entry name" value="MFS general substrate transporter"/>
    <property type="match status" value="2"/>
</dbReference>
<comment type="subcellular location">
    <subcellularLocation>
        <location evidence="1">Membrane</location>
        <topology evidence="1">Multi-pass membrane protein</topology>
    </subcellularLocation>
</comment>
<evidence type="ECO:0000256" key="1">
    <source>
        <dbReference type="ARBA" id="ARBA00004141"/>
    </source>
</evidence>